<gene>
    <name evidence="2" type="ORF">DQQ10_12820</name>
</gene>
<evidence type="ECO:0000256" key="1">
    <source>
        <dbReference type="SAM" id="Phobius"/>
    </source>
</evidence>
<evidence type="ECO:0008006" key="4">
    <source>
        <dbReference type="Google" id="ProtNLM"/>
    </source>
</evidence>
<dbReference type="AlphaFoldDB" id="A0A364Y2L2"/>
<keyword evidence="1" id="KW-0812">Transmembrane</keyword>
<keyword evidence="3" id="KW-1185">Reference proteome</keyword>
<dbReference type="OrthoDB" id="6399850at2"/>
<keyword evidence="1" id="KW-0472">Membrane</keyword>
<evidence type="ECO:0000313" key="2">
    <source>
        <dbReference type="EMBL" id="RAW01105.1"/>
    </source>
</evidence>
<feature type="transmembrane region" description="Helical" evidence="1">
    <location>
        <begin position="42"/>
        <end position="64"/>
    </location>
</feature>
<reference evidence="2 3" key="1">
    <citation type="submission" date="2018-06" db="EMBL/GenBank/DDBJ databases">
        <title>Chryseolinea flavus sp. nov., a member of the phylum Bacteroidetes isolated from soil.</title>
        <authorList>
            <person name="Li Y."/>
            <person name="Wang J."/>
        </authorList>
    </citation>
    <scope>NUCLEOTIDE SEQUENCE [LARGE SCALE GENOMIC DNA]</scope>
    <source>
        <strain evidence="2 3">SDU1-6</strain>
    </source>
</reference>
<feature type="transmembrane region" description="Helical" evidence="1">
    <location>
        <begin position="12"/>
        <end position="30"/>
    </location>
</feature>
<proteinExistence type="predicted"/>
<sequence>MKNLLHSLIRSILIGLVVITLTTIVVYQLIQAQKLISSQIGWSEIIIILALALIIGISISRFYVSPVKFVAKLTLNFFSIFYEEFFKQGAKYFATGNRNKPFETIVQIAVSEKISMLGFVTNVTSDGNHIVFIPTSRRLTSGINIIVSPSSVRKTDITIEQLLKFVVTSGAFPIDSIK</sequence>
<comment type="caution">
    <text evidence="2">The sequence shown here is derived from an EMBL/GenBank/DDBJ whole genome shotgun (WGS) entry which is preliminary data.</text>
</comment>
<organism evidence="2 3">
    <name type="scientific">Pseudochryseolinea flava</name>
    <dbReference type="NCBI Taxonomy" id="2059302"/>
    <lineage>
        <taxon>Bacteria</taxon>
        <taxon>Pseudomonadati</taxon>
        <taxon>Bacteroidota</taxon>
        <taxon>Cytophagia</taxon>
        <taxon>Cytophagales</taxon>
        <taxon>Fulvivirgaceae</taxon>
        <taxon>Pseudochryseolinea</taxon>
    </lineage>
</organism>
<evidence type="ECO:0000313" key="3">
    <source>
        <dbReference type="Proteomes" id="UP000251889"/>
    </source>
</evidence>
<accession>A0A364Y2L2</accession>
<dbReference type="EMBL" id="QMFY01000005">
    <property type="protein sequence ID" value="RAW01105.1"/>
    <property type="molecule type" value="Genomic_DNA"/>
</dbReference>
<dbReference type="RefSeq" id="WP_112747260.1">
    <property type="nucleotide sequence ID" value="NZ_QMFY01000005.1"/>
</dbReference>
<keyword evidence="1" id="KW-1133">Transmembrane helix</keyword>
<protein>
    <recommendedName>
        <fullName evidence="4">DUF502 domain-containing protein</fullName>
    </recommendedName>
</protein>
<name>A0A364Y2L2_9BACT</name>
<dbReference type="Proteomes" id="UP000251889">
    <property type="component" value="Unassembled WGS sequence"/>
</dbReference>